<sequence>MPSRLLAPPTSTSLLTAPSLTQPTGLPSPPRPACKGARTSANMGAHCVQRQRIPNGPVECALYARVLYF</sequence>
<dbReference type="AlphaFoldDB" id="A0AAD3Y870"/>
<feature type="region of interest" description="Disordered" evidence="1">
    <location>
        <begin position="1"/>
        <end position="38"/>
    </location>
</feature>
<reference evidence="2" key="1">
    <citation type="journal article" date="2023" name="BMC Genomics">
        <title>Chromosome-level genome assemblies of Cutaneotrichosporon spp. (Trichosporonales, Basidiomycota) reveal imbalanced evolution between nucleotide sequences and chromosome synteny.</title>
        <authorList>
            <person name="Kobayashi Y."/>
            <person name="Kayamori A."/>
            <person name="Aoki K."/>
            <person name="Shiwa Y."/>
            <person name="Matsutani M."/>
            <person name="Fujita N."/>
            <person name="Sugita T."/>
            <person name="Iwasaki W."/>
            <person name="Tanaka N."/>
            <person name="Takashima M."/>
        </authorList>
    </citation>
    <scope>NUCLEOTIDE SEQUENCE</scope>
    <source>
        <strain evidence="2">HIS016</strain>
    </source>
</reference>
<keyword evidence="3" id="KW-1185">Reference proteome</keyword>
<accession>A0AAD3Y870</accession>
<dbReference type="EMBL" id="BTCM01000001">
    <property type="protein sequence ID" value="GMK54080.1"/>
    <property type="molecule type" value="Genomic_DNA"/>
</dbReference>
<protein>
    <submittedName>
        <fullName evidence="2">Uncharacterized protein</fullName>
    </submittedName>
</protein>
<evidence type="ECO:0000313" key="3">
    <source>
        <dbReference type="Proteomes" id="UP001222932"/>
    </source>
</evidence>
<evidence type="ECO:0000313" key="2">
    <source>
        <dbReference type="EMBL" id="GMK54080.1"/>
    </source>
</evidence>
<gene>
    <name evidence="2" type="ORF">CspeluHIS016_0106660</name>
</gene>
<dbReference type="Proteomes" id="UP001222932">
    <property type="component" value="Unassembled WGS sequence"/>
</dbReference>
<reference evidence="2" key="2">
    <citation type="submission" date="2023-06" db="EMBL/GenBank/DDBJ databases">
        <authorList>
            <person name="Kobayashi Y."/>
            <person name="Kayamori A."/>
            <person name="Aoki K."/>
            <person name="Shiwa Y."/>
            <person name="Fujita N."/>
            <person name="Sugita T."/>
            <person name="Iwasaki W."/>
            <person name="Tanaka N."/>
            <person name="Takashima M."/>
        </authorList>
    </citation>
    <scope>NUCLEOTIDE SEQUENCE</scope>
    <source>
        <strain evidence="2">HIS016</strain>
    </source>
</reference>
<feature type="compositionally biased region" description="Low complexity" evidence="1">
    <location>
        <begin position="1"/>
        <end position="24"/>
    </location>
</feature>
<organism evidence="2 3">
    <name type="scientific">Cutaneotrichosporon spelunceum</name>
    <dbReference type="NCBI Taxonomy" id="1672016"/>
    <lineage>
        <taxon>Eukaryota</taxon>
        <taxon>Fungi</taxon>
        <taxon>Dikarya</taxon>
        <taxon>Basidiomycota</taxon>
        <taxon>Agaricomycotina</taxon>
        <taxon>Tremellomycetes</taxon>
        <taxon>Trichosporonales</taxon>
        <taxon>Trichosporonaceae</taxon>
        <taxon>Cutaneotrichosporon</taxon>
    </lineage>
</organism>
<comment type="caution">
    <text evidence="2">The sequence shown here is derived from an EMBL/GenBank/DDBJ whole genome shotgun (WGS) entry which is preliminary data.</text>
</comment>
<name>A0AAD3Y870_9TREE</name>
<evidence type="ECO:0000256" key="1">
    <source>
        <dbReference type="SAM" id="MobiDB-lite"/>
    </source>
</evidence>
<proteinExistence type="predicted"/>